<dbReference type="InterPro" id="IPR017911">
    <property type="entry name" value="MacB-like_ATP-bd"/>
</dbReference>
<evidence type="ECO:0000256" key="4">
    <source>
        <dbReference type="ARBA" id="ARBA00022840"/>
    </source>
</evidence>
<dbReference type="SUPFAM" id="SSF52540">
    <property type="entry name" value="P-loop containing nucleoside triphosphate hydrolases"/>
    <property type="match status" value="1"/>
</dbReference>
<dbReference type="AlphaFoldDB" id="A0A2T0LFM7"/>
<dbReference type="PROSITE" id="PS00211">
    <property type="entry name" value="ABC_TRANSPORTER_1"/>
    <property type="match status" value="1"/>
</dbReference>
<evidence type="ECO:0000256" key="3">
    <source>
        <dbReference type="ARBA" id="ARBA00022741"/>
    </source>
</evidence>
<evidence type="ECO:0000259" key="5">
    <source>
        <dbReference type="PROSITE" id="PS50893"/>
    </source>
</evidence>
<dbReference type="PROSITE" id="PS50893">
    <property type="entry name" value="ABC_TRANSPORTER_2"/>
    <property type="match status" value="1"/>
</dbReference>
<accession>A0A2T0LFM7</accession>
<comment type="caution">
    <text evidence="6">The sequence shown here is derived from an EMBL/GenBank/DDBJ whole genome shotgun (WGS) entry which is preliminary data.</text>
</comment>
<organism evidence="6 7">
    <name type="scientific">Planifilum fimeticola</name>
    <dbReference type="NCBI Taxonomy" id="201975"/>
    <lineage>
        <taxon>Bacteria</taxon>
        <taxon>Bacillati</taxon>
        <taxon>Bacillota</taxon>
        <taxon>Bacilli</taxon>
        <taxon>Bacillales</taxon>
        <taxon>Thermoactinomycetaceae</taxon>
        <taxon>Planifilum</taxon>
    </lineage>
</organism>
<dbReference type="RefSeq" id="WP_106344903.1">
    <property type="nucleotide sequence ID" value="NZ_PVNE01000009.1"/>
</dbReference>
<dbReference type="Proteomes" id="UP000237797">
    <property type="component" value="Unassembled WGS sequence"/>
</dbReference>
<dbReference type="PANTHER" id="PTHR42798:SF7">
    <property type="entry name" value="ALPHA-D-RIBOSE 1-METHYLPHOSPHONATE 5-TRIPHOSPHATE SYNTHASE SUBUNIT PHNL"/>
    <property type="match status" value="1"/>
</dbReference>
<dbReference type="InterPro" id="IPR017871">
    <property type="entry name" value="ABC_transporter-like_CS"/>
</dbReference>
<dbReference type="Pfam" id="PF00005">
    <property type="entry name" value="ABC_tran"/>
    <property type="match status" value="1"/>
</dbReference>
<gene>
    <name evidence="6" type="ORF">CLV97_10978</name>
</gene>
<sequence length="254" mass="28412">MLKVKQLSKIYPGKVPTRALSNINLTIEKGEFVGIMGPSGSGKTTLLNMVSTIDTPSSGEVLINGQNPHRMKKNQLARFRRRHLGFVFQDFNLLDTLTIGENIVLPLTLDRKSVKEMERKLMETAGKLGIEDILNKRTYEVSGGQRQRAAIARAIIHSPSLLLADEPTGSLDSKSSRTVMETFEKINKTDGTTTMLVTHDPLAASYCDRVLFIKDGELYNEIRRGENRQLFFQKIIDMLSFLGGNAHDLSSVRF</sequence>
<evidence type="ECO:0000313" key="7">
    <source>
        <dbReference type="Proteomes" id="UP000237797"/>
    </source>
</evidence>
<dbReference type="Gene3D" id="3.40.50.300">
    <property type="entry name" value="P-loop containing nucleotide triphosphate hydrolases"/>
    <property type="match status" value="1"/>
</dbReference>
<reference evidence="6 7" key="1">
    <citation type="submission" date="2018-03" db="EMBL/GenBank/DDBJ databases">
        <title>Genomic Encyclopedia of Archaeal and Bacterial Type Strains, Phase II (KMG-II): from individual species to whole genera.</title>
        <authorList>
            <person name="Goeker M."/>
        </authorList>
    </citation>
    <scope>NUCLEOTIDE SEQUENCE [LARGE SCALE GENOMIC DNA]</scope>
    <source>
        <strain evidence="6 7">DSM 44946</strain>
    </source>
</reference>
<keyword evidence="2" id="KW-0813">Transport</keyword>
<dbReference type="EMBL" id="PVNE01000009">
    <property type="protein sequence ID" value="PRX41027.1"/>
    <property type="molecule type" value="Genomic_DNA"/>
</dbReference>
<keyword evidence="7" id="KW-1185">Reference proteome</keyword>
<evidence type="ECO:0000256" key="1">
    <source>
        <dbReference type="ARBA" id="ARBA00005417"/>
    </source>
</evidence>
<dbReference type="OrthoDB" id="9791546at2"/>
<evidence type="ECO:0000313" key="6">
    <source>
        <dbReference type="EMBL" id="PRX41027.1"/>
    </source>
</evidence>
<dbReference type="PANTHER" id="PTHR42798">
    <property type="entry name" value="LIPOPROTEIN-RELEASING SYSTEM ATP-BINDING PROTEIN LOLD"/>
    <property type="match status" value="1"/>
</dbReference>
<comment type="similarity">
    <text evidence="1">Belongs to the ABC transporter superfamily.</text>
</comment>
<protein>
    <submittedName>
        <fullName evidence="6">Putative ABC transport system ATP-binding protein</fullName>
    </submittedName>
</protein>
<dbReference type="InterPro" id="IPR003593">
    <property type="entry name" value="AAA+_ATPase"/>
</dbReference>
<dbReference type="GO" id="GO:0098796">
    <property type="term" value="C:membrane protein complex"/>
    <property type="evidence" value="ECO:0007669"/>
    <property type="project" value="UniProtKB-ARBA"/>
</dbReference>
<dbReference type="GO" id="GO:0016887">
    <property type="term" value="F:ATP hydrolysis activity"/>
    <property type="evidence" value="ECO:0007669"/>
    <property type="project" value="InterPro"/>
</dbReference>
<dbReference type="GO" id="GO:0022857">
    <property type="term" value="F:transmembrane transporter activity"/>
    <property type="evidence" value="ECO:0007669"/>
    <property type="project" value="UniProtKB-ARBA"/>
</dbReference>
<keyword evidence="3" id="KW-0547">Nucleotide-binding</keyword>
<dbReference type="FunFam" id="3.40.50.300:FF:000032">
    <property type="entry name" value="Export ABC transporter ATP-binding protein"/>
    <property type="match status" value="1"/>
</dbReference>
<name>A0A2T0LFM7_9BACL</name>
<dbReference type="InterPro" id="IPR027417">
    <property type="entry name" value="P-loop_NTPase"/>
</dbReference>
<proteinExistence type="inferred from homology"/>
<feature type="domain" description="ABC transporter" evidence="5">
    <location>
        <begin position="2"/>
        <end position="240"/>
    </location>
</feature>
<dbReference type="CDD" id="cd03255">
    <property type="entry name" value="ABC_MJ0796_LolCDE_FtsE"/>
    <property type="match status" value="1"/>
</dbReference>
<evidence type="ECO:0000256" key="2">
    <source>
        <dbReference type="ARBA" id="ARBA00022448"/>
    </source>
</evidence>
<keyword evidence="4 6" id="KW-0067">ATP-binding</keyword>
<dbReference type="SMART" id="SM00382">
    <property type="entry name" value="AAA"/>
    <property type="match status" value="1"/>
</dbReference>
<dbReference type="InterPro" id="IPR003439">
    <property type="entry name" value="ABC_transporter-like_ATP-bd"/>
</dbReference>
<dbReference type="GO" id="GO:0005524">
    <property type="term" value="F:ATP binding"/>
    <property type="evidence" value="ECO:0007669"/>
    <property type="project" value="UniProtKB-KW"/>
</dbReference>